<dbReference type="AlphaFoldDB" id="A0AAQ3NXG1"/>
<accession>A0AAQ3NXG1</accession>
<organism evidence="1 2">
    <name type="scientific">Vigna mungo</name>
    <name type="common">Black gram</name>
    <name type="synonym">Phaseolus mungo</name>
    <dbReference type="NCBI Taxonomy" id="3915"/>
    <lineage>
        <taxon>Eukaryota</taxon>
        <taxon>Viridiplantae</taxon>
        <taxon>Streptophyta</taxon>
        <taxon>Embryophyta</taxon>
        <taxon>Tracheophyta</taxon>
        <taxon>Spermatophyta</taxon>
        <taxon>Magnoliopsida</taxon>
        <taxon>eudicotyledons</taxon>
        <taxon>Gunneridae</taxon>
        <taxon>Pentapetalae</taxon>
        <taxon>rosids</taxon>
        <taxon>fabids</taxon>
        <taxon>Fabales</taxon>
        <taxon>Fabaceae</taxon>
        <taxon>Papilionoideae</taxon>
        <taxon>50 kb inversion clade</taxon>
        <taxon>NPAAA clade</taxon>
        <taxon>indigoferoid/millettioid clade</taxon>
        <taxon>Phaseoleae</taxon>
        <taxon>Vigna</taxon>
    </lineage>
</organism>
<keyword evidence="2" id="KW-1185">Reference proteome</keyword>
<proteinExistence type="predicted"/>
<gene>
    <name evidence="1" type="ORF">V8G54_009130</name>
</gene>
<dbReference type="EMBL" id="CP144698">
    <property type="protein sequence ID" value="WVZ16148.1"/>
    <property type="molecule type" value="Genomic_DNA"/>
</dbReference>
<protein>
    <submittedName>
        <fullName evidence="1">Uncharacterized protein</fullName>
    </submittedName>
</protein>
<reference evidence="1 2" key="1">
    <citation type="journal article" date="2023" name="Life. Sci Alliance">
        <title>Evolutionary insights into 3D genome organization and epigenetic landscape of Vigna mungo.</title>
        <authorList>
            <person name="Junaid A."/>
            <person name="Singh B."/>
            <person name="Bhatia S."/>
        </authorList>
    </citation>
    <scope>NUCLEOTIDE SEQUENCE [LARGE SCALE GENOMIC DNA]</scope>
    <source>
        <strain evidence="1">Urdbean</strain>
    </source>
</reference>
<name>A0AAQ3NXG1_VIGMU</name>
<dbReference type="Proteomes" id="UP001374535">
    <property type="component" value="Chromosome 3"/>
</dbReference>
<sequence>MKIADSIEFLIGRWMAGLFEGAEIPFRELEIDDGMDFLLKQWREVFCEPLRCQSDGSMSRHHARTAPLKASNNALELLNWRMFGALKGRKLEESERIVTQGLTQEYKG</sequence>
<evidence type="ECO:0000313" key="1">
    <source>
        <dbReference type="EMBL" id="WVZ16148.1"/>
    </source>
</evidence>
<evidence type="ECO:0000313" key="2">
    <source>
        <dbReference type="Proteomes" id="UP001374535"/>
    </source>
</evidence>